<dbReference type="Pfam" id="PF02274">
    <property type="entry name" value="ADI"/>
    <property type="match status" value="1"/>
</dbReference>
<dbReference type="Proteomes" id="UP000008916">
    <property type="component" value="Chromosome"/>
</dbReference>
<comment type="subcellular location">
    <subcellularLocation>
        <location evidence="3">Cytoplasm</location>
    </subcellularLocation>
</comment>
<keyword evidence="3" id="KW-0056">Arginine metabolism</keyword>
<dbReference type="SMR" id="E6TIY1"/>
<dbReference type="PANTHER" id="PTHR47271">
    <property type="entry name" value="ARGININE DEIMINASE"/>
    <property type="match status" value="1"/>
</dbReference>
<comment type="similarity">
    <text evidence="1 3">Belongs to the arginine deiminase family.</text>
</comment>
<dbReference type="NCBIfam" id="TIGR01078">
    <property type="entry name" value="arcA"/>
    <property type="match status" value="1"/>
</dbReference>
<dbReference type="HOGENOM" id="CLU_052662_0_1_11"/>
<dbReference type="KEGG" id="msp:Mspyr1_13250"/>
<dbReference type="NCBIfam" id="NF002381">
    <property type="entry name" value="PRK01388.1"/>
    <property type="match status" value="1"/>
</dbReference>
<dbReference type="Gene3D" id="3.75.10.10">
    <property type="entry name" value="L-arginine/glycine Amidinotransferase, Chain A"/>
    <property type="match status" value="1"/>
</dbReference>
<keyword evidence="2 3" id="KW-0378">Hydrolase</keyword>
<evidence type="ECO:0000256" key="4">
    <source>
        <dbReference type="PIRSR" id="PIRSR006356-1"/>
    </source>
</evidence>
<accession>E6TIY1</accession>
<dbReference type="Gene3D" id="1.10.3930.10">
    <property type="entry name" value="Arginine deiminase"/>
    <property type="match status" value="1"/>
</dbReference>
<dbReference type="PRINTS" id="PR01466">
    <property type="entry name" value="ARGDEIMINASE"/>
</dbReference>
<proteinExistence type="inferred from homology"/>
<protein>
    <recommendedName>
        <fullName evidence="3">Arginine deiminase</fullName>
        <shortName evidence="3">ADI</shortName>
        <ecNumber evidence="3">3.5.3.6</ecNumber>
    </recommendedName>
    <alternativeName>
        <fullName evidence="3">Arginine dihydrolase</fullName>
        <shortName evidence="3">AD</shortName>
    </alternativeName>
</protein>
<comment type="pathway">
    <text evidence="3">Amino-acid degradation; L-arginine degradation via ADI pathway; carbamoyl phosphate from L-arginine: step 1/2.</text>
</comment>
<keyword evidence="6" id="KW-1185">Reference proteome</keyword>
<gene>
    <name evidence="3" type="primary">arcA</name>
    <name evidence="5" type="ordered locus">Mspyr1_13250</name>
</gene>
<evidence type="ECO:0000256" key="1">
    <source>
        <dbReference type="ARBA" id="ARBA00010206"/>
    </source>
</evidence>
<dbReference type="SUPFAM" id="SSF55909">
    <property type="entry name" value="Pentein"/>
    <property type="match status" value="1"/>
</dbReference>
<dbReference type="EC" id="3.5.3.6" evidence="3"/>
<evidence type="ECO:0000313" key="5">
    <source>
        <dbReference type="EMBL" id="ADT98004.1"/>
    </source>
</evidence>
<keyword evidence="3" id="KW-0963">Cytoplasm</keyword>
<name>E6TIY1_MYCSR</name>
<dbReference type="GO" id="GO:0016990">
    <property type="term" value="F:arginine deiminase activity"/>
    <property type="evidence" value="ECO:0007669"/>
    <property type="project" value="UniProtKB-UniRule"/>
</dbReference>
<evidence type="ECO:0000256" key="3">
    <source>
        <dbReference type="HAMAP-Rule" id="MF_00242"/>
    </source>
</evidence>
<evidence type="ECO:0000256" key="2">
    <source>
        <dbReference type="ARBA" id="ARBA00022801"/>
    </source>
</evidence>
<dbReference type="AlphaFoldDB" id="E6TIY1"/>
<sequence length="402" mass="43230">MTDAPLGCNSEVGTLRAVILHRPGAELQRLTPRNNDTLLFDGLPWVARAQQEHDAFADLLRSRGVEVLLLGDLLTEALDKSGAARMQGISAAVDARRLGAPLAQELSAYLRTLEAAPLARILMAGMTFDELPFGENELSLVRRMHHGGDFVIDPLPNLLFTRDSSFWIGPRVAITSLSMHARVRETSLTDLIYAHHPRFLRVRRAYESRSAPIEGGDVLLLAPGVVAVGVGERTTPAGAEALARSLFDDDLAHTVLAVPIAQERAQMHLDTVCTMVDTDAVVMYPNIQDSLTAFPIRRKSGGVTIDRAAPFVDAAADAMGIGKLRVIDTGLDPVTAEREQWDDGNNTLALAPGVVVAYERNTETNARLADSGIEVLPIAASELGTGRGGPRCMSCPAGRDPL</sequence>
<evidence type="ECO:0000313" key="6">
    <source>
        <dbReference type="Proteomes" id="UP000008916"/>
    </source>
</evidence>
<dbReference type="UniPathway" id="UPA00254">
    <property type="reaction ID" value="UER00364"/>
</dbReference>
<dbReference type="GO" id="GO:0019546">
    <property type="term" value="P:L-arginine deiminase pathway"/>
    <property type="evidence" value="ECO:0007669"/>
    <property type="project" value="UniProtKB-UniRule"/>
</dbReference>
<dbReference type="RefSeq" id="WP_011892814.1">
    <property type="nucleotide sequence ID" value="NC_014814.1"/>
</dbReference>
<comment type="catalytic activity">
    <reaction evidence="3">
        <text>L-arginine + H2O = L-citrulline + NH4(+)</text>
        <dbReference type="Rhea" id="RHEA:19597"/>
        <dbReference type="ChEBI" id="CHEBI:15377"/>
        <dbReference type="ChEBI" id="CHEBI:28938"/>
        <dbReference type="ChEBI" id="CHEBI:32682"/>
        <dbReference type="ChEBI" id="CHEBI:57743"/>
        <dbReference type="EC" id="3.5.3.6"/>
    </reaction>
</comment>
<organism evidence="5 6">
    <name type="scientific">Mycolicibacterium gilvum (strain DSM 45189 / LMG 24558 / Spyr1)</name>
    <name type="common">Mycobacterium gilvum</name>
    <dbReference type="NCBI Taxonomy" id="278137"/>
    <lineage>
        <taxon>Bacteria</taxon>
        <taxon>Bacillati</taxon>
        <taxon>Actinomycetota</taxon>
        <taxon>Actinomycetes</taxon>
        <taxon>Mycobacteriales</taxon>
        <taxon>Mycobacteriaceae</taxon>
        <taxon>Mycolicibacterium</taxon>
    </lineage>
</organism>
<dbReference type="InterPro" id="IPR003876">
    <property type="entry name" value="Arg_deiminase"/>
</dbReference>
<dbReference type="PIRSF" id="PIRSF006356">
    <property type="entry name" value="Arg_deiminase"/>
    <property type="match status" value="1"/>
</dbReference>
<feature type="active site" description="Amidino-cysteine intermediate" evidence="3 4">
    <location>
        <position position="392"/>
    </location>
</feature>
<dbReference type="HAMAP" id="MF_00242">
    <property type="entry name" value="Arg_deiminase"/>
    <property type="match status" value="1"/>
</dbReference>
<dbReference type="PANTHER" id="PTHR47271:SF2">
    <property type="entry name" value="ARGININE DEIMINASE"/>
    <property type="match status" value="1"/>
</dbReference>
<dbReference type="GO" id="GO:0005737">
    <property type="term" value="C:cytoplasm"/>
    <property type="evidence" value="ECO:0007669"/>
    <property type="project" value="UniProtKB-SubCell"/>
</dbReference>
<reference evidence="5 6" key="1">
    <citation type="journal article" date="2011" name="Stand. Genomic Sci.">
        <title>Complete genome sequence of Mycobacterium sp. strain (Spyr1) and reclassification to Mycobacterium gilvum Spyr1.</title>
        <authorList>
            <person name="Kallimanis A."/>
            <person name="Karabika E."/>
            <person name="Mavromatis K."/>
            <person name="Lapidus A."/>
            <person name="Labutti K.M."/>
            <person name="Liolios K."/>
            <person name="Ivanova N."/>
            <person name="Goodwin L."/>
            <person name="Woyke T."/>
            <person name="Velentzas A.D."/>
            <person name="Perisynakis A."/>
            <person name="Ouzounis C.C."/>
            <person name="Kyrpides N.C."/>
            <person name="Koukkou A.I."/>
            <person name="Drainas C."/>
        </authorList>
    </citation>
    <scope>NUCLEOTIDE SEQUENCE [LARGE SCALE GENOMIC DNA]</scope>
    <source>
        <strain evidence="6">DSM 45189 / LMG 24558 / Spyr1</strain>
    </source>
</reference>
<dbReference type="EMBL" id="CP002385">
    <property type="protein sequence ID" value="ADT98004.1"/>
    <property type="molecule type" value="Genomic_DNA"/>
</dbReference>